<evidence type="ECO:0000313" key="4">
    <source>
        <dbReference type="Proteomes" id="UP000195868"/>
    </source>
</evidence>
<keyword evidence="1" id="KW-0233">DNA recombination</keyword>
<protein>
    <submittedName>
        <fullName evidence="3">Integrase</fullName>
    </submittedName>
</protein>
<comment type="caution">
    <text evidence="3">The sequence shown here is derived from an EMBL/GenBank/DDBJ whole genome shotgun (WGS) entry which is preliminary data.</text>
</comment>
<dbReference type="Gene3D" id="1.10.443.10">
    <property type="entry name" value="Intergrase catalytic core"/>
    <property type="match status" value="1"/>
</dbReference>
<dbReference type="EMBL" id="NFHN01000041">
    <property type="protein sequence ID" value="OUN45192.1"/>
    <property type="molecule type" value="Genomic_DNA"/>
</dbReference>
<dbReference type="GO" id="GO:0006310">
    <property type="term" value="P:DNA recombination"/>
    <property type="evidence" value="ECO:0007669"/>
    <property type="project" value="UniProtKB-KW"/>
</dbReference>
<dbReference type="InterPro" id="IPR011010">
    <property type="entry name" value="DNA_brk_join_enz"/>
</dbReference>
<sequence>MTDDELRAFQKYLKNSIEKLPVQHTVVQLALLVESETGMRPQEIQALKFSNIVQDEGHWVFKISDSYSEPSKKFNGHLKSRKIGEWRLTPPITNDLYNMIMIFKDKQKAFVQSKLLNNPKNLIFLSLLDFRLAKLGNPITQRSMNDALKNICNKIGVQSNGLPLTCYTLRTTTGTRLARLGDYSYASNRLGNSLAVYMRYYVKPLNRGYGQLMDQYLKL</sequence>
<dbReference type="Pfam" id="PF00589">
    <property type="entry name" value="Phage_integrase"/>
    <property type="match status" value="1"/>
</dbReference>
<accession>A0A1Y3U8R8</accession>
<dbReference type="GO" id="GO:0015074">
    <property type="term" value="P:DNA integration"/>
    <property type="evidence" value="ECO:0007669"/>
    <property type="project" value="InterPro"/>
</dbReference>
<dbReference type="Proteomes" id="UP000195868">
    <property type="component" value="Unassembled WGS sequence"/>
</dbReference>
<dbReference type="AlphaFoldDB" id="A0A1Y3U8R8"/>
<dbReference type="InterPro" id="IPR013762">
    <property type="entry name" value="Integrase-like_cat_sf"/>
</dbReference>
<evidence type="ECO:0000313" key="3">
    <source>
        <dbReference type="EMBL" id="OUN45192.1"/>
    </source>
</evidence>
<dbReference type="PROSITE" id="PS51898">
    <property type="entry name" value="TYR_RECOMBINASE"/>
    <property type="match status" value="1"/>
</dbReference>
<feature type="domain" description="Tyr recombinase" evidence="2">
    <location>
        <begin position="1"/>
        <end position="217"/>
    </location>
</feature>
<proteinExistence type="predicted"/>
<organism evidence="3 4">
    <name type="scientific">Limosilactobacillus reuteri</name>
    <name type="common">Lactobacillus reuteri</name>
    <dbReference type="NCBI Taxonomy" id="1598"/>
    <lineage>
        <taxon>Bacteria</taxon>
        <taxon>Bacillati</taxon>
        <taxon>Bacillota</taxon>
        <taxon>Bacilli</taxon>
        <taxon>Lactobacillales</taxon>
        <taxon>Lactobacillaceae</taxon>
        <taxon>Limosilactobacillus</taxon>
    </lineage>
</organism>
<dbReference type="SUPFAM" id="SSF56349">
    <property type="entry name" value="DNA breaking-rejoining enzymes"/>
    <property type="match status" value="1"/>
</dbReference>
<name>A0A1Y3U8R8_LIMRT</name>
<dbReference type="GO" id="GO:0003677">
    <property type="term" value="F:DNA binding"/>
    <property type="evidence" value="ECO:0007669"/>
    <property type="project" value="InterPro"/>
</dbReference>
<evidence type="ECO:0000256" key="1">
    <source>
        <dbReference type="ARBA" id="ARBA00023172"/>
    </source>
</evidence>
<reference evidence="4" key="1">
    <citation type="submission" date="2017-04" db="EMBL/GenBank/DDBJ databases">
        <title>Function of individual gut microbiota members based on whole genome sequencing of pure cultures obtained from chicken caecum.</title>
        <authorList>
            <person name="Medvecky M."/>
            <person name="Cejkova D."/>
            <person name="Polansky O."/>
            <person name="Karasova D."/>
            <person name="Kubasova T."/>
            <person name="Cizek A."/>
            <person name="Rychlik I."/>
        </authorList>
    </citation>
    <scope>NUCLEOTIDE SEQUENCE [LARGE SCALE GENOMIC DNA]</scope>
    <source>
        <strain evidence="4">An71</strain>
    </source>
</reference>
<gene>
    <name evidence="3" type="ORF">B5G22_08945</name>
</gene>
<dbReference type="InterPro" id="IPR002104">
    <property type="entry name" value="Integrase_catalytic"/>
</dbReference>
<evidence type="ECO:0000259" key="2">
    <source>
        <dbReference type="PROSITE" id="PS51898"/>
    </source>
</evidence>